<proteinExistence type="predicted"/>
<evidence type="ECO:0000313" key="2">
    <source>
        <dbReference type="Proteomes" id="UP000789901"/>
    </source>
</evidence>
<reference evidence="1 2" key="1">
    <citation type="submission" date="2021-06" db="EMBL/GenBank/DDBJ databases">
        <authorList>
            <person name="Kallberg Y."/>
            <person name="Tangrot J."/>
            <person name="Rosling A."/>
        </authorList>
    </citation>
    <scope>NUCLEOTIDE SEQUENCE [LARGE SCALE GENOMIC DNA]</scope>
    <source>
        <strain evidence="1 2">120-4 pot B 10/14</strain>
    </source>
</reference>
<protein>
    <submittedName>
        <fullName evidence="1">35585_t:CDS:1</fullName>
    </submittedName>
</protein>
<dbReference type="EMBL" id="CAJVQB010009751">
    <property type="protein sequence ID" value="CAG8733283.1"/>
    <property type="molecule type" value="Genomic_DNA"/>
</dbReference>
<comment type="caution">
    <text evidence="1">The sequence shown here is derived from an EMBL/GenBank/DDBJ whole genome shotgun (WGS) entry which is preliminary data.</text>
</comment>
<sequence>MEQVKNLIICYQFWNEKEHLPNVIVAQLQNIMKYNADTISNTVIKHIQEYNIDIKKCMVWPTNNTSYMSSKKK</sequence>
<name>A0ABN7V5E9_GIGMA</name>
<dbReference type="Proteomes" id="UP000789901">
    <property type="component" value="Unassembled WGS sequence"/>
</dbReference>
<organism evidence="1 2">
    <name type="scientific">Gigaspora margarita</name>
    <dbReference type="NCBI Taxonomy" id="4874"/>
    <lineage>
        <taxon>Eukaryota</taxon>
        <taxon>Fungi</taxon>
        <taxon>Fungi incertae sedis</taxon>
        <taxon>Mucoromycota</taxon>
        <taxon>Glomeromycotina</taxon>
        <taxon>Glomeromycetes</taxon>
        <taxon>Diversisporales</taxon>
        <taxon>Gigasporaceae</taxon>
        <taxon>Gigaspora</taxon>
    </lineage>
</organism>
<gene>
    <name evidence="1" type="ORF">GMARGA_LOCUS14603</name>
</gene>
<keyword evidence="2" id="KW-1185">Reference proteome</keyword>
<evidence type="ECO:0000313" key="1">
    <source>
        <dbReference type="EMBL" id="CAG8733283.1"/>
    </source>
</evidence>
<accession>A0ABN7V5E9</accession>
<feature type="non-terminal residue" evidence="1">
    <location>
        <position position="73"/>
    </location>
</feature>